<evidence type="ECO:0000256" key="1">
    <source>
        <dbReference type="ARBA" id="ARBA00004651"/>
    </source>
</evidence>
<evidence type="ECO:0000313" key="10">
    <source>
        <dbReference type="Proteomes" id="UP000596145"/>
    </source>
</evidence>
<evidence type="ECO:0000256" key="8">
    <source>
        <dbReference type="SAM" id="Phobius"/>
    </source>
</evidence>
<dbReference type="GeneID" id="92761328"/>
<sequence length="471" mass="52387">MAVLARDEGRVLPSFTEPLASGFVEFLGGRPGRHALIGRQRLSPQVVLTLTAMVFLALAYLFRVPCITGSLVDAHWDLNWSGHRQYVAACYSDIIPLYNVEGLQAGHLPYAYSWQEGDQTRYMEYPVASGFFMYLMASLTRGLVAVAPWIPAPEVSVYFTITAFVLGFFWLLTIRALSRLAGNRVWDIVLVAASPLVIVHAFTNYDILPIFCAVLAIEALGKRRFVRAGLLIGLGTALKLWPLFLLGAVLTLAVRRRVFRGFLVTTATAALTWLLLNLPVAIWFPQGWREFFRLNSERGAEWTTIYQLASRLFGLDLSPATINVVSFVLFAASCAAVFVFGIRCPKEPRLVQLALLIVAAFLLFNKVWSPQYSLWLLPLVVLALPHWRLVASWAAAEALVWPILMWHLLGVENKGLGPELLNVIILVRDGLLIAVVVSVILVLADRLPDKVRNSHGGFDPATIRPRRTEGN</sequence>
<keyword evidence="4 8" id="KW-0812">Transmembrane</keyword>
<evidence type="ECO:0000313" key="9">
    <source>
        <dbReference type="EMBL" id="QQB46900.1"/>
    </source>
</evidence>
<name>A0A7T4EGE0_9CORY</name>
<feature type="transmembrane region" description="Helical" evidence="8">
    <location>
        <begin position="229"/>
        <end position="254"/>
    </location>
</feature>
<feature type="transmembrane region" description="Helical" evidence="8">
    <location>
        <begin position="189"/>
        <end position="217"/>
    </location>
</feature>
<reference evidence="9 10" key="1">
    <citation type="submission" date="2020-12" db="EMBL/GenBank/DDBJ databases">
        <title>FDA dAtabase for Regulatory Grade micrObial Sequences (FDA-ARGOS): Supporting development and validation of Infectious Disease Dx tests.</title>
        <authorList>
            <person name="Sproer C."/>
            <person name="Gronow S."/>
            <person name="Severitt S."/>
            <person name="Schroder I."/>
            <person name="Tallon L."/>
            <person name="Sadzewicz L."/>
            <person name="Zhao X."/>
            <person name="Boylan J."/>
            <person name="Ott S."/>
            <person name="Bowen H."/>
            <person name="Vavikolanu K."/>
            <person name="Mehta A."/>
            <person name="Aluvathingal J."/>
            <person name="Nadendla S."/>
            <person name="Lowell S."/>
            <person name="Myers T."/>
            <person name="Yan Y."/>
            <person name="Sichtig H."/>
        </authorList>
    </citation>
    <scope>NUCLEOTIDE SEQUENCE [LARGE SCALE GENOMIC DNA]</scope>
    <source>
        <strain evidence="9 10">FDAARGOS_1053</strain>
    </source>
</reference>
<keyword evidence="2" id="KW-1003">Cell membrane</keyword>
<dbReference type="InterPro" id="IPR016570">
    <property type="entry name" value="UCP010361"/>
</dbReference>
<dbReference type="EMBL" id="CP066007">
    <property type="protein sequence ID" value="QQB46900.1"/>
    <property type="molecule type" value="Genomic_DNA"/>
</dbReference>
<evidence type="ECO:0000256" key="5">
    <source>
        <dbReference type="ARBA" id="ARBA00022989"/>
    </source>
</evidence>
<evidence type="ECO:0000256" key="2">
    <source>
        <dbReference type="ARBA" id="ARBA00022475"/>
    </source>
</evidence>
<evidence type="ECO:0000256" key="7">
    <source>
        <dbReference type="ARBA" id="ARBA00024033"/>
    </source>
</evidence>
<keyword evidence="6 8" id="KW-0472">Membrane</keyword>
<feature type="transmembrane region" description="Helical" evidence="8">
    <location>
        <begin position="42"/>
        <end position="62"/>
    </location>
</feature>
<proteinExistence type="inferred from homology"/>
<keyword evidence="3" id="KW-0808">Transferase</keyword>
<dbReference type="RefSeq" id="WP_084036444.1">
    <property type="nucleotide sequence ID" value="NZ_CP066007.1"/>
</dbReference>
<dbReference type="Proteomes" id="UP000596145">
    <property type="component" value="Chromosome"/>
</dbReference>
<evidence type="ECO:0000256" key="4">
    <source>
        <dbReference type="ARBA" id="ARBA00022692"/>
    </source>
</evidence>
<feature type="transmembrane region" description="Helical" evidence="8">
    <location>
        <begin position="261"/>
        <end position="284"/>
    </location>
</feature>
<dbReference type="OrthoDB" id="3348156at2"/>
<feature type="transmembrane region" description="Helical" evidence="8">
    <location>
        <begin position="320"/>
        <end position="343"/>
    </location>
</feature>
<organism evidence="9 10">
    <name type="scientific">Corynebacterium glucuronolyticum</name>
    <dbReference type="NCBI Taxonomy" id="39791"/>
    <lineage>
        <taxon>Bacteria</taxon>
        <taxon>Bacillati</taxon>
        <taxon>Actinomycetota</taxon>
        <taxon>Actinomycetes</taxon>
        <taxon>Mycobacteriales</taxon>
        <taxon>Corynebacteriaceae</taxon>
        <taxon>Corynebacterium</taxon>
    </lineage>
</organism>
<gene>
    <name evidence="9" type="ORF">I6I10_02945</name>
</gene>
<dbReference type="Pfam" id="PF09594">
    <property type="entry name" value="GT87"/>
    <property type="match status" value="1"/>
</dbReference>
<feature type="transmembrane region" description="Helical" evidence="8">
    <location>
        <begin position="421"/>
        <end position="444"/>
    </location>
</feature>
<evidence type="ECO:0000256" key="6">
    <source>
        <dbReference type="ARBA" id="ARBA00023136"/>
    </source>
</evidence>
<dbReference type="GO" id="GO:0016758">
    <property type="term" value="F:hexosyltransferase activity"/>
    <property type="evidence" value="ECO:0007669"/>
    <property type="project" value="InterPro"/>
</dbReference>
<dbReference type="PIRSF" id="PIRSF010361">
    <property type="entry name" value="UCP010361"/>
    <property type="match status" value="1"/>
</dbReference>
<dbReference type="AlphaFoldDB" id="A0A7T4EGE0"/>
<feature type="transmembrane region" description="Helical" evidence="8">
    <location>
        <begin position="131"/>
        <end position="150"/>
    </location>
</feature>
<evidence type="ECO:0000256" key="3">
    <source>
        <dbReference type="ARBA" id="ARBA00022679"/>
    </source>
</evidence>
<comment type="subcellular location">
    <subcellularLocation>
        <location evidence="1">Cell membrane</location>
        <topology evidence="1">Multi-pass membrane protein</topology>
    </subcellularLocation>
</comment>
<protein>
    <submittedName>
        <fullName evidence="9">DUF2029 domain-containing protein</fullName>
    </submittedName>
</protein>
<dbReference type="GO" id="GO:0005886">
    <property type="term" value="C:plasma membrane"/>
    <property type="evidence" value="ECO:0007669"/>
    <property type="project" value="UniProtKB-SubCell"/>
</dbReference>
<dbReference type="InterPro" id="IPR018584">
    <property type="entry name" value="GT87"/>
</dbReference>
<keyword evidence="5 8" id="KW-1133">Transmembrane helix</keyword>
<feature type="transmembrane region" description="Helical" evidence="8">
    <location>
        <begin position="156"/>
        <end position="177"/>
    </location>
</feature>
<feature type="transmembrane region" description="Helical" evidence="8">
    <location>
        <begin position="350"/>
        <end position="369"/>
    </location>
</feature>
<comment type="similarity">
    <text evidence="7">Belongs to the glycosyltransferase 87 family.</text>
</comment>
<accession>A0A7T4EGE0</accession>
<feature type="transmembrane region" description="Helical" evidence="8">
    <location>
        <begin position="389"/>
        <end position="409"/>
    </location>
</feature>